<keyword evidence="2" id="KW-1185">Reference proteome</keyword>
<proteinExistence type="predicted"/>
<dbReference type="EMBL" id="JAAIUW010000002">
    <property type="protein sequence ID" value="KAF7842931.1"/>
    <property type="molecule type" value="Genomic_DNA"/>
</dbReference>
<evidence type="ECO:0000313" key="1">
    <source>
        <dbReference type="EMBL" id="KAF7842931.1"/>
    </source>
</evidence>
<dbReference type="Proteomes" id="UP000634136">
    <property type="component" value="Unassembled WGS sequence"/>
</dbReference>
<evidence type="ECO:0000313" key="2">
    <source>
        <dbReference type="Proteomes" id="UP000634136"/>
    </source>
</evidence>
<sequence>MGCKVIGTGPNNLKWFGITFKIHASSSSSSIINLLLGLVLLRLCLSSASSFSFYCRLSSDRFFSVLLHPRTYRRSPSFIGVVLLRLPSSIISESGAIDDV</sequence>
<gene>
    <name evidence="1" type="ORF">G2W53_005229</name>
</gene>
<protein>
    <submittedName>
        <fullName evidence="1">Uncharacterized protein</fullName>
    </submittedName>
</protein>
<organism evidence="1 2">
    <name type="scientific">Senna tora</name>
    <dbReference type="NCBI Taxonomy" id="362788"/>
    <lineage>
        <taxon>Eukaryota</taxon>
        <taxon>Viridiplantae</taxon>
        <taxon>Streptophyta</taxon>
        <taxon>Embryophyta</taxon>
        <taxon>Tracheophyta</taxon>
        <taxon>Spermatophyta</taxon>
        <taxon>Magnoliopsida</taxon>
        <taxon>eudicotyledons</taxon>
        <taxon>Gunneridae</taxon>
        <taxon>Pentapetalae</taxon>
        <taxon>rosids</taxon>
        <taxon>fabids</taxon>
        <taxon>Fabales</taxon>
        <taxon>Fabaceae</taxon>
        <taxon>Caesalpinioideae</taxon>
        <taxon>Cassia clade</taxon>
        <taxon>Senna</taxon>
    </lineage>
</organism>
<name>A0A834XFC3_9FABA</name>
<accession>A0A834XFC3</accession>
<reference evidence="1" key="1">
    <citation type="submission" date="2020-09" db="EMBL/GenBank/DDBJ databases">
        <title>Genome-Enabled Discovery of Anthraquinone Biosynthesis in Senna tora.</title>
        <authorList>
            <person name="Kang S.-H."/>
            <person name="Pandey R.P."/>
            <person name="Lee C.-M."/>
            <person name="Sim J.-S."/>
            <person name="Jeong J.-T."/>
            <person name="Choi B.-S."/>
            <person name="Jung M."/>
            <person name="Ginzburg D."/>
            <person name="Zhao K."/>
            <person name="Won S.Y."/>
            <person name="Oh T.-J."/>
            <person name="Yu Y."/>
            <person name="Kim N.-H."/>
            <person name="Lee O.R."/>
            <person name="Lee T.-H."/>
            <person name="Bashyal P."/>
            <person name="Kim T.-S."/>
            <person name="Lee W.-H."/>
            <person name="Kawkins C."/>
            <person name="Kim C.-K."/>
            <person name="Kim J.S."/>
            <person name="Ahn B.O."/>
            <person name="Rhee S.Y."/>
            <person name="Sohng J.K."/>
        </authorList>
    </citation>
    <scope>NUCLEOTIDE SEQUENCE</scope>
    <source>
        <tissue evidence="1">Leaf</tissue>
    </source>
</reference>
<comment type="caution">
    <text evidence="1">The sequence shown here is derived from an EMBL/GenBank/DDBJ whole genome shotgun (WGS) entry which is preliminary data.</text>
</comment>
<dbReference type="AlphaFoldDB" id="A0A834XFC3"/>